<dbReference type="Pfam" id="PF06087">
    <property type="entry name" value="Tyr-DNA_phospho"/>
    <property type="match status" value="1"/>
</dbReference>
<sequence>IKICFPPMPGQVNCMHSKLMLLFYDDYMRIVIPSANLTKYDWGEDGRMENSVFIIDLPGPLAASGEKSQSVDDLPPFGQELHYFLRRMEVPESLETAILRYDFSPTAHLAFIHTVGGSHFGEDMERTGYPGLSRAVRQLDLETTLPMQIDFAASSLGSLNEAFLKTMYDAVSGIGPSLNAAANGKIAKGQQLRDSFRIYFPTHETVANSFGGTDAAGTICLRRQWFTAPTFPKALMRDYRSSRPGLLSHNKIL</sequence>
<dbReference type="GO" id="GO:0003690">
    <property type="term" value="F:double-stranded DNA binding"/>
    <property type="evidence" value="ECO:0007669"/>
    <property type="project" value="TreeGrafter"/>
</dbReference>
<feature type="binding site" evidence="2">
    <location>
        <position position="18"/>
    </location>
    <ligand>
        <name>substrate</name>
    </ligand>
</feature>
<dbReference type="Gene3D" id="3.30.870.10">
    <property type="entry name" value="Endonuclease Chain A"/>
    <property type="match status" value="2"/>
</dbReference>
<dbReference type="GO" id="GO:0005634">
    <property type="term" value="C:nucleus"/>
    <property type="evidence" value="ECO:0007669"/>
    <property type="project" value="InterPro"/>
</dbReference>
<feature type="non-terminal residue" evidence="3">
    <location>
        <position position="1"/>
    </location>
</feature>
<dbReference type="Proteomes" id="UP000799772">
    <property type="component" value="Unassembled WGS sequence"/>
</dbReference>
<dbReference type="EMBL" id="ML978122">
    <property type="protein sequence ID" value="KAF2103090.1"/>
    <property type="molecule type" value="Genomic_DNA"/>
</dbReference>
<proteinExistence type="predicted"/>
<evidence type="ECO:0000313" key="4">
    <source>
        <dbReference type="Proteomes" id="UP000799772"/>
    </source>
</evidence>
<dbReference type="GO" id="GO:0003697">
    <property type="term" value="F:single-stranded DNA binding"/>
    <property type="evidence" value="ECO:0007669"/>
    <property type="project" value="TreeGrafter"/>
</dbReference>
<gene>
    <name evidence="3" type="ORF">NA57DRAFT_27710</name>
</gene>
<evidence type="ECO:0000256" key="1">
    <source>
        <dbReference type="PIRSR" id="PIRSR610347-1"/>
    </source>
</evidence>
<dbReference type="InterPro" id="IPR010347">
    <property type="entry name" value="Tdp1"/>
</dbReference>
<dbReference type="GO" id="GO:0006281">
    <property type="term" value="P:DNA repair"/>
    <property type="evidence" value="ECO:0007669"/>
    <property type="project" value="InterPro"/>
</dbReference>
<feature type="non-terminal residue" evidence="3">
    <location>
        <position position="253"/>
    </location>
</feature>
<comment type="caution">
    <text evidence="3">The sequence shown here is derived from an EMBL/GenBank/DDBJ whole genome shotgun (WGS) entry which is preliminary data.</text>
</comment>
<keyword evidence="4" id="KW-1185">Reference proteome</keyword>
<dbReference type="SUPFAM" id="SSF56024">
    <property type="entry name" value="Phospholipase D/nuclease"/>
    <property type="match status" value="2"/>
</dbReference>
<dbReference type="CDD" id="cd09122">
    <property type="entry name" value="PLDc_Tdp1_1"/>
    <property type="match status" value="1"/>
</dbReference>
<dbReference type="PANTHER" id="PTHR12415:SF4">
    <property type="entry name" value="TYROSYL-DNA PHOSPHODIESTERASE DOMAIN-CONTAINING PROTEIN"/>
    <property type="match status" value="1"/>
</dbReference>
<evidence type="ECO:0000313" key="3">
    <source>
        <dbReference type="EMBL" id="KAF2103090.1"/>
    </source>
</evidence>
<dbReference type="OrthoDB" id="47785at2759"/>
<organism evidence="3 4">
    <name type="scientific">Rhizodiscina lignyota</name>
    <dbReference type="NCBI Taxonomy" id="1504668"/>
    <lineage>
        <taxon>Eukaryota</taxon>
        <taxon>Fungi</taxon>
        <taxon>Dikarya</taxon>
        <taxon>Ascomycota</taxon>
        <taxon>Pezizomycotina</taxon>
        <taxon>Dothideomycetes</taxon>
        <taxon>Pleosporomycetidae</taxon>
        <taxon>Aulographales</taxon>
        <taxon>Rhizodiscinaceae</taxon>
        <taxon>Rhizodiscina</taxon>
    </lineage>
</organism>
<protein>
    <submittedName>
        <fullName evidence="3">Phospholipase D/nuclease</fullName>
    </submittedName>
</protein>
<name>A0A9P4MAB7_9PEZI</name>
<dbReference type="GO" id="GO:0017005">
    <property type="term" value="F:3'-tyrosyl-DNA phosphodiesterase activity"/>
    <property type="evidence" value="ECO:0007669"/>
    <property type="project" value="TreeGrafter"/>
</dbReference>
<dbReference type="AlphaFoldDB" id="A0A9P4MAB7"/>
<evidence type="ECO:0000256" key="2">
    <source>
        <dbReference type="PIRSR" id="PIRSR610347-2"/>
    </source>
</evidence>
<feature type="active site" description="Nucleophile" evidence="1">
    <location>
        <position position="16"/>
    </location>
</feature>
<accession>A0A9P4MAB7</accession>
<reference evidence="3" key="1">
    <citation type="journal article" date="2020" name="Stud. Mycol.">
        <title>101 Dothideomycetes genomes: a test case for predicting lifestyles and emergence of pathogens.</title>
        <authorList>
            <person name="Haridas S."/>
            <person name="Albert R."/>
            <person name="Binder M."/>
            <person name="Bloem J."/>
            <person name="Labutti K."/>
            <person name="Salamov A."/>
            <person name="Andreopoulos B."/>
            <person name="Baker S."/>
            <person name="Barry K."/>
            <person name="Bills G."/>
            <person name="Bluhm B."/>
            <person name="Cannon C."/>
            <person name="Castanera R."/>
            <person name="Culley D."/>
            <person name="Daum C."/>
            <person name="Ezra D."/>
            <person name="Gonzalez J."/>
            <person name="Henrissat B."/>
            <person name="Kuo A."/>
            <person name="Liang C."/>
            <person name="Lipzen A."/>
            <person name="Lutzoni F."/>
            <person name="Magnuson J."/>
            <person name="Mondo S."/>
            <person name="Nolan M."/>
            <person name="Ohm R."/>
            <person name="Pangilinan J."/>
            <person name="Park H.-J."/>
            <person name="Ramirez L."/>
            <person name="Alfaro M."/>
            <person name="Sun H."/>
            <person name="Tritt A."/>
            <person name="Yoshinaga Y."/>
            <person name="Zwiers L.-H."/>
            <person name="Turgeon B."/>
            <person name="Goodwin S."/>
            <person name="Spatafora J."/>
            <person name="Crous P."/>
            <person name="Grigoriev I."/>
        </authorList>
    </citation>
    <scope>NUCLEOTIDE SEQUENCE</scope>
    <source>
        <strain evidence="3">CBS 133067</strain>
    </source>
</reference>
<dbReference type="PANTHER" id="PTHR12415">
    <property type="entry name" value="TYROSYL-DNA PHOSPHODIESTERASE 1"/>
    <property type="match status" value="1"/>
</dbReference>